<evidence type="ECO:0000313" key="15">
    <source>
        <dbReference type="Proteomes" id="UP001500305"/>
    </source>
</evidence>
<feature type="compositionally biased region" description="Pro residues" evidence="11">
    <location>
        <begin position="481"/>
        <end position="499"/>
    </location>
</feature>
<evidence type="ECO:0000256" key="9">
    <source>
        <dbReference type="ARBA" id="ARBA00023136"/>
    </source>
</evidence>
<dbReference type="PANTHER" id="PTHR43399">
    <property type="entry name" value="SUBTILISIN-RELATED"/>
    <property type="match status" value="1"/>
</dbReference>
<dbReference type="InterPro" id="IPR036852">
    <property type="entry name" value="Peptidase_S8/S53_dom_sf"/>
</dbReference>
<evidence type="ECO:0000259" key="13">
    <source>
        <dbReference type="Pfam" id="PF00082"/>
    </source>
</evidence>
<comment type="subcellular location">
    <subcellularLocation>
        <location evidence="1">Cell membrane</location>
        <topology evidence="1">Single-pass membrane protein</topology>
    </subcellularLocation>
</comment>
<evidence type="ECO:0000256" key="10">
    <source>
        <dbReference type="PROSITE-ProRule" id="PRU01240"/>
    </source>
</evidence>
<dbReference type="SUPFAM" id="SSF52743">
    <property type="entry name" value="Subtilisin-like"/>
    <property type="match status" value="1"/>
</dbReference>
<feature type="region of interest" description="Disordered" evidence="11">
    <location>
        <begin position="431"/>
        <end position="499"/>
    </location>
</feature>
<dbReference type="Gene3D" id="3.40.50.200">
    <property type="entry name" value="Peptidase S8/S53 domain"/>
    <property type="match status" value="1"/>
</dbReference>
<feature type="compositionally biased region" description="Gly residues" evidence="11">
    <location>
        <begin position="432"/>
        <end position="446"/>
    </location>
</feature>
<evidence type="ECO:0000313" key="14">
    <source>
        <dbReference type="EMBL" id="GAA2277806.1"/>
    </source>
</evidence>
<evidence type="ECO:0000256" key="12">
    <source>
        <dbReference type="SAM" id="Phobius"/>
    </source>
</evidence>
<gene>
    <name evidence="14" type="ORF">GCM10010430_74630</name>
</gene>
<dbReference type="NCBIfam" id="TIGR03921">
    <property type="entry name" value="T7SS_mycosin"/>
    <property type="match status" value="1"/>
</dbReference>
<evidence type="ECO:0000256" key="1">
    <source>
        <dbReference type="ARBA" id="ARBA00004162"/>
    </source>
</evidence>
<keyword evidence="3" id="KW-1003">Cell membrane</keyword>
<reference evidence="14 15" key="1">
    <citation type="journal article" date="2019" name="Int. J. Syst. Evol. Microbiol.">
        <title>The Global Catalogue of Microorganisms (GCM) 10K type strain sequencing project: providing services to taxonomists for standard genome sequencing and annotation.</title>
        <authorList>
            <consortium name="The Broad Institute Genomics Platform"/>
            <consortium name="The Broad Institute Genome Sequencing Center for Infectious Disease"/>
            <person name="Wu L."/>
            <person name="Ma J."/>
        </authorList>
    </citation>
    <scope>NUCLEOTIDE SEQUENCE [LARGE SCALE GENOMIC DNA]</scope>
    <source>
        <strain evidence="14 15">JCM 7356</strain>
    </source>
</reference>
<evidence type="ECO:0000256" key="4">
    <source>
        <dbReference type="ARBA" id="ARBA00022670"/>
    </source>
</evidence>
<comment type="caution">
    <text evidence="14">The sequence shown here is derived from an EMBL/GenBank/DDBJ whole genome shotgun (WGS) entry which is preliminary data.</text>
</comment>
<organism evidence="14 15">
    <name type="scientific">Kitasatospora cystarginea</name>
    <dbReference type="NCBI Taxonomy" id="58350"/>
    <lineage>
        <taxon>Bacteria</taxon>
        <taxon>Bacillati</taxon>
        <taxon>Actinomycetota</taxon>
        <taxon>Actinomycetes</taxon>
        <taxon>Kitasatosporales</taxon>
        <taxon>Streptomycetaceae</taxon>
        <taxon>Kitasatospora</taxon>
    </lineage>
</organism>
<evidence type="ECO:0000256" key="6">
    <source>
        <dbReference type="ARBA" id="ARBA00022801"/>
    </source>
</evidence>
<sequence length="499" mass="49714">MLVVRQGPLPDDRLRNAGGTGLTTNRSVRGVTVLATGALLWSFCAAPASADAVRDSQWPLQNYGAADRVWPVSQGEGVIVAVIDSGVSDHQDLSGQVLPGADFSGGMSDGRKDTVGHGTSMAGLIAGHGHGGQAGVMGLAPKAKILPVKVDLGDGKGNQDALDNMTTHTDVADAVRFAVDHGAKVISMSIGGETGDDTAAREAIRYAVDKDVVLVSATGNKGDTGHPVQYPAAFPGVVAVGAVDRQGHVWNMSDKGPETTLVAPGVDITDATATSSSSYGKGSGTSSSTAYVSAIAALIRSKFPNLSAGQVINRMIKSAVAPPDKSTVPNDSYGYGIASAAGALAPNPTVDNGPKENPLLHRVESHKPAGVDDSEPSASPSAAASPAGSGTGGAGTAAKNSSRGPLLALGGGIAVLVVVVVVVLVIRRARRSGGGSGGPGAPGAGAGPADYMTPAPQPPFGGAAQQPPFGAPVPQQGYAPAYPPQQPPAGPPAGNPYQS</sequence>
<accession>A0ABN3EYN4</accession>
<feature type="compositionally biased region" description="Low complexity" evidence="11">
    <location>
        <begin position="376"/>
        <end position="388"/>
    </location>
</feature>
<keyword evidence="6 10" id="KW-0378">Hydrolase</keyword>
<name>A0ABN3EYN4_9ACTN</name>
<feature type="active site" description="Charge relay system" evidence="10">
    <location>
        <position position="286"/>
    </location>
</feature>
<dbReference type="InterPro" id="IPR023834">
    <property type="entry name" value="T7SS_pept_S8A_mycosin"/>
</dbReference>
<keyword evidence="15" id="KW-1185">Reference proteome</keyword>
<feature type="transmembrane region" description="Helical" evidence="12">
    <location>
        <begin position="406"/>
        <end position="426"/>
    </location>
</feature>
<proteinExistence type="inferred from homology"/>
<dbReference type="InterPro" id="IPR051048">
    <property type="entry name" value="Peptidase_S8/S53_subtilisin"/>
</dbReference>
<keyword evidence="4 10" id="KW-0645">Protease</keyword>
<keyword evidence="9 12" id="KW-0472">Membrane</keyword>
<evidence type="ECO:0000256" key="2">
    <source>
        <dbReference type="ARBA" id="ARBA00011073"/>
    </source>
</evidence>
<feature type="domain" description="Peptidase S8/S53" evidence="13">
    <location>
        <begin position="75"/>
        <end position="336"/>
    </location>
</feature>
<evidence type="ECO:0000256" key="5">
    <source>
        <dbReference type="ARBA" id="ARBA00022692"/>
    </source>
</evidence>
<keyword evidence="5 12" id="KW-0812">Transmembrane</keyword>
<evidence type="ECO:0000256" key="7">
    <source>
        <dbReference type="ARBA" id="ARBA00022825"/>
    </source>
</evidence>
<evidence type="ECO:0000256" key="11">
    <source>
        <dbReference type="SAM" id="MobiDB-lite"/>
    </source>
</evidence>
<feature type="region of interest" description="Disordered" evidence="11">
    <location>
        <begin position="367"/>
        <end position="400"/>
    </location>
</feature>
<evidence type="ECO:0000256" key="3">
    <source>
        <dbReference type="ARBA" id="ARBA00022475"/>
    </source>
</evidence>
<feature type="active site" description="Charge relay system" evidence="10">
    <location>
        <position position="84"/>
    </location>
</feature>
<dbReference type="Pfam" id="PF00082">
    <property type="entry name" value="Peptidase_S8"/>
    <property type="match status" value="1"/>
</dbReference>
<dbReference type="InterPro" id="IPR000209">
    <property type="entry name" value="Peptidase_S8/S53_dom"/>
</dbReference>
<dbReference type="InterPro" id="IPR023827">
    <property type="entry name" value="Peptidase_S8_Asp-AS"/>
</dbReference>
<dbReference type="EMBL" id="BAAATR010000059">
    <property type="protein sequence ID" value="GAA2277806.1"/>
    <property type="molecule type" value="Genomic_DNA"/>
</dbReference>
<protein>
    <recommendedName>
        <fullName evidence="13">Peptidase S8/S53 domain-containing protein</fullName>
    </recommendedName>
</protein>
<dbReference type="PRINTS" id="PR00723">
    <property type="entry name" value="SUBTILISIN"/>
</dbReference>
<dbReference type="PANTHER" id="PTHR43399:SF4">
    <property type="entry name" value="CELL WALL-ASSOCIATED PROTEASE"/>
    <property type="match status" value="1"/>
</dbReference>
<dbReference type="PROSITE" id="PS51892">
    <property type="entry name" value="SUBTILASE"/>
    <property type="match status" value="1"/>
</dbReference>
<feature type="active site" description="Charge relay system" evidence="10">
    <location>
        <position position="117"/>
    </location>
</feature>
<dbReference type="Proteomes" id="UP001500305">
    <property type="component" value="Unassembled WGS sequence"/>
</dbReference>
<comment type="similarity">
    <text evidence="2 10">Belongs to the peptidase S8 family.</text>
</comment>
<evidence type="ECO:0000256" key="8">
    <source>
        <dbReference type="ARBA" id="ARBA00022989"/>
    </source>
</evidence>
<feature type="compositionally biased region" description="Low complexity" evidence="11">
    <location>
        <begin position="460"/>
        <end position="480"/>
    </location>
</feature>
<keyword evidence="8 12" id="KW-1133">Transmembrane helix</keyword>
<dbReference type="PROSITE" id="PS00136">
    <property type="entry name" value="SUBTILASE_ASP"/>
    <property type="match status" value="1"/>
</dbReference>
<dbReference type="InterPro" id="IPR015500">
    <property type="entry name" value="Peptidase_S8_subtilisin-rel"/>
</dbReference>
<keyword evidence="7 10" id="KW-0720">Serine protease</keyword>